<dbReference type="Proteomes" id="UP001472677">
    <property type="component" value="Unassembled WGS sequence"/>
</dbReference>
<dbReference type="InterPro" id="IPR036398">
    <property type="entry name" value="CA_dom_sf"/>
</dbReference>
<accession>A0ABR2CA64</accession>
<feature type="signal peptide" evidence="2">
    <location>
        <begin position="1"/>
        <end position="24"/>
    </location>
</feature>
<feature type="domain" description="Alpha-carbonic anhydrase" evidence="3">
    <location>
        <begin position="31"/>
        <end position="108"/>
    </location>
</feature>
<feature type="chain" id="PRO_5045557051" description="Alpha-carbonic anhydrase domain-containing protein" evidence="2">
    <location>
        <begin position="25"/>
        <end position="108"/>
    </location>
</feature>
<keyword evidence="2" id="KW-0732">Signal</keyword>
<evidence type="ECO:0000256" key="1">
    <source>
        <dbReference type="SAM" id="MobiDB-lite"/>
    </source>
</evidence>
<proteinExistence type="predicted"/>
<dbReference type="SUPFAM" id="SSF51069">
    <property type="entry name" value="Carbonic anhydrase"/>
    <property type="match status" value="1"/>
</dbReference>
<dbReference type="InterPro" id="IPR001148">
    <property type="entry name" value="CA_dom"/>
</dbReference>
<evidence type="ECO:0000256" key="2">
    <source>
        <dbReference type="SAM" id="SignalP"/>
    </source>
</evidence>
<comment type="caution">
    <text evidence="4">The sequence shown here is derived from an EMBL/GenBank/DDBJ whole genome shotgun (WGS) entry which is preliminary data.</text>
</comment>
<evidence type="ECO:0000259" key="3">
    <source>
        <dbReference type="PROSITE" id="PS51144"/>
    </source>
</evidence>
<sequence length="108" mass="12198">MAMLQTKLLASVLFILVVLKPATSQEVEDESEFNYSENSERGPARWGACSNGTMQSPIDISNQRVDIGKLKRSYKPANATLRNSMALHQCHWQWHSPSEHTINGRQEV</sequence>
<dbReference type="PROSITE" id="PS51144">
    <property type="entry name" value="ALPHA_CA_2"/>
    <property type="match status" value="1"/>
</dbReference>
<reference evidence="4 5" key="1">
    <citation type="journal article" date="2024" name="G3 (Bethesda)">
        <title>Genome assembly of Hibiscus sabdariffa L. provides insights into metabolisms of medicinal natural products.</title>
        <authorList>
            <person name="Kim T."/>
        </authorList>
    </citation>
    <scope>NUCLEOTIDE SEQUENCE [LARGE SCALE GENOMIC DNA]</scope>
    <source>
        <strain evidence="4">TK-2024</strain>
        <tissue evidence="4">Old leaves</tissue>
    </source>
</reference>
<organism evidence="4 5">
    <name type="scientific">Hibiscus sabdariffa</name>
    <name type="common">roselle</name>
    <dbReference type="NCBI Taxonomy" id="183260"/>
    <lineage>
        <taxon>Eukaryota</taxon>
        <taxon>Viridiplantae</taxon>
        <taxon>Streptophyta</taxon>
        <taxon>Embryophyta</taxon>
        <taxon>Tracheophyta</taxon>
        <taxon>Spermatophyta</taxon>
        <taxon>Magnoliopsida</taxon>
        <taxon>eudicotyledons</taxon>
        <taxon>Gunneridae</taxon>
        <taxon>Pentapetalae</taxon>
        <taxon>rosids</taxon>
        <taxon>malvids</taxon>
        <taxon>Malvales</taxon>
        <taxon>Malvaceae</taxon>
        <taxon>Malvoideae</taxon>
        <taxon>Hibiscus</taxon>
    </lineage>
</organism>
<gene>
    <name evidence="4" type="ORF">V6N12_075797</name>
</gene>
<evidence type="ECO:0000313" key="5">
    <source>
        <dbReference type="Proteomes" id="UP001472677"/>
    </source>
</evidence>
<evidence type="ECO:0000313" key="4">
    <source>
        <dbReference type="EMBL" id="KAK8515774.1"/>
    </source>
</evidence>
<name>A0ABR2CA64_9ROSI</name>
<keyword evidence="5" id="KW-1185">Reference proteome</keyword>
<dbReference type="EMBL" id="JBBPBM010000063">
    <property type="protein sequence ID" value="KAK8515774.1"/>
    <property type="molecule type" value="Genomic_DNA"/>
</dbReference>
<protein>
    <recommendedName>
        <fullName evidence="3">Alpha-carbonic anhydrase domain-containing protein</fullName>
    </recommendedName>
</protein>
<feature type="region of interest" description="Disordered" evidence="1">
    <location>
        <begin position="30"/>
        <end position="51"/>
    </location>
</feature>
<dbReference type="Gene3D" id="3.10.200.10">
    <property type="entry name" value="Alpha carbonic anhydrase"/>
    <property type="match status" value="1"/>
</dbReference>